<dbReference type="PROSITE" id="PS51296">
    <property type="entry name" value="RIESKE"/>
    <property type="match status" value="1"/>
</dbReference>
<evidence type="ECO:0000256" key="4">
    <source>
        <dbReference type="ARBA" id="ARBA00023014"/>
    </source>
</evidence>
<dbReference type="Proteomes" id="UP000245489">
    <property type="component" value="Unassembled WGS sequence"/>
</dbReference>
<dbReference type="SUPFAM" id="SSF50022">
    <property type="entry name" value="ISP domain"/>
    <property type="match status" value="1"/>
</dbReference>
<dbReference type="GO" id="GO:0051537">
    <property type="term" value="F:2 iron, 2 sulfur cluster binding"/>
    <property type="evidence" value="ECO:0007669"/>
    <property type="project" value="UniProtKB-KW"/>
</dbReference>
<evidence type="ECO:0000256" key="2">
    <source>
        <dbReference type="ARBA" id="ARBA00022723"/>
    </source>
</evidence>
<keyword evidence="4" id="KW-0411">Iron-sulfur</keyword>
<comment type="caution">
    <text evidence="6">The sequence shown here is derived from an EMBL/GenBank/DDBJ whole genome shotgun (WGS) entry which is preliminary data.</text>
</comment>
<keyword evidence="7" id="KW-1185">Reference proteome</keyword>
<proteinExistence type="predicted"/>
<dbReference type="RefSeq" id="WP_229201492.1">
    <property type="nucleotide sequence ID" value="NZ_QGGO01000007.1"/>
</dbReference>
<evidence type="ECO:0000313" key="7">
    <source>
        <dbReference type="Proteomes" id="UP000245489"/>
    </source>
</evidence>
<organism evidence="6 7">
    <name type="scientific">Arcicella aurantiaca</name>
    <dbReference type="NCBI Taxonomy" id="591202"/>
    <lineage>
        <taxon>Bacteria</taxon>
        <taxon>Pseudomonadati</taxon>
        <taxon>Bacteroidota</taxon>
        <taxon>Cytophagia</taxon>
        <taxon>Cytophagales</taxon>
        <taxon>Flectobacillaceae</taxon>
        <taxon>Arcicella</taxon>
    </lineage>
</organism>
<dbReference type="EMBL" id="QGGO01000007">
    <property type="protein sequence ID" value="PWK27383.1"/>
    <property type="molecule type" value="Genomic_DNA"/>
</dbReference>
<evidence type="ECO:0000256" key="3">
    <source>
        <dbReference type="ARBA" id="ARBA00023004"/>
    </source>
</evidence>
<accession>A0A316ECN2</accession>
<evidence type="ECO:0000313" key="6">
    <source>
        <dbReference type="EMBL" id="PWK27383.1"/>
    </source>
</evidence>
<protein>
    <submittedName>
        <fullName evidence="6">Rieske-like 2Fe-2S protein</fullName>
    </submittedName>
</protein>
<sequence length="151" mass="16086">MQNENQVEKINRHDFLKKLGLSGASLMAVYCGVTMTSCKNEESTTPATSTGKTVTFDMGTTAYAKLLTKGGYHVDSANSIVIANTSDNGYVAVTLVCTHEGQLKVQYATNKFMCTAHGATFDNKGNALSVASRALTTYKVSQTGNVLTVTI</sequence>
<feature type="domain" description="Rieske" evidence="5">
    <location>
        <begin position="79"/>
        <end position="149"/>
    </location>
</feature>
<evidence type="ECO:0000256" key="1">
    <source>
        <dbReference type="ARBA" id="ARBA00022714"/>
    </source>
</evidence>
<keyword evidence="3" id="KW-0408">Iron</keyword>
<dbReference type="Pfam" id="PF00355">
    <property type="entry name" value="Rieske"/>
    <property type="match status" value="1"/>
</dbReference>
<keyword evidence="1" id="KW-0001">2Fe-2S</keyword>
<dbReference type="InterPro" id="IPR017941">
    <property type="entry name" value="Rieske_2Fe-2S"/>
</dbReference>
<dbReference type="AlphaFoldDB" id="A0A316ECN2"/>
<gene>
    <name evidence="6" type="ORF">LV89_01696</name>
</gene>
<evidence type="ECO:0000259" key="5">
    <source>
        <dbReference type="PROSITE" id="PS51296"/>
    </source>
</evidence>
<name>A0A316ECN2_9BACT</name>
<keyword evidence="2" id="KW-0479">Metal-binding</keyword>
<reference evidence="6 7" key="1">
    <citation type="submission" date="2018-05" db="EMBL/GenBank/DDBJ databases">
        <title>Genomic Encyclopedia of Archaeal and Bacterial Type Strains, Phase II (KMG-II): from individual species to whole genera.</title>
        <authorList>
            <person name="Goeker M."/>
        </authorList>
    </citation>
    <scope>NUCLEOTIDE SEQUENCE [LARGE SCALE GENOMIC DNA]</scope>
    <source>
        <strain evidence="6 7">DSM 22214</strain>
    </source>
</reference>
<dbReference type="GO" id="GO:0046872">
    <property type="term" value="F:metal ion binding"/>
    <property type="evidence" value="ECO:0007669"/>
    <property type="project" value="UniProtKB-KW"/>
</dbReference>
<dbReference type="Gene3D" id="2.102.10.10">
    <property type="entry name" value="Rieske [2Fe-2S] iron-sulphur domain"/>
    <property type="match status" value="1"/>
</dbReference>
<dbReference type="InterPro" id="IPR036922">
    <property type="entry name" value="Rieske_2Fe-2S_sf"/>
</dbReference>